<name>A0A8J8CB70_9EURY</name>
<reference evidence="3" key="1">
    <citation type="submission" date="2021-06" db="EMBL/GenBank/DDBJ databases">
        <title>Halomicroarcula sp. F24A a new haloarchaeum isolated from saline soil.</title>
        <authorList>
            <person name="Duran-Viseras A."/>
            <person name="Sanchez-Porro C."/>
            <person name="Ventosa A."/>
        </authorList>
    </citation>
    <scope>NUCLEOTIDE SEQUENCE</scope>
    <source>
        <strain evidence="3">F24A</strain>
    </source>
</reference>
<evidence type="ECO:0000313" key="3">
    <source>
        <dbReference type="EMBL" id="MBX0302095.1"/>
    </source>
</evidence>
<dbReference type="Pfam" id="PF03686">
    <property type="entry name" value="UPF0146"/>
    <property type="match status" value="1"/>
</dbReference>
<protein>
    <recommendedName>
        <fullName evidence="2">UPF0146 protein EGD98_00265</fullName>
    </recommendedName>
</protein>
<evidence type="ECO:0000256" key="1">
    <source>
        <dbReference type="ARBA" id="ARBA00006969"/>
    </source>
</evidence>
<keyword evidence="4" id="KW-1185">Reference proteome</keyword>
<dbReference type="EMBL" id="RKLQ01000001">
    <property type="protein sequence ID" value="MBX0302095.1"/>
    <property type="molecule type" value="Genomic_DNA"/>
</dbReference>
<sequence length="134" mass="14188">MAAPVTALVTRLSDVDSVVEVGVGNRHDVAVDLAERGVDVTATDIRERSVPDPVAFVSDDVTEPTLSVYEGADVLFARNLPPELQRPVRDVARRVGAACWFTTLGGDPVVVPAEAEQLPGGVVLYRAVDGPGQR</sequence>
<evidence type="ECO:0000256" key="2">
    <source>
        <dbReference type="HAMAP-Rule" id="MF_00341"/>
    </source>
</evidence>
<organism evidence="3 4">
    <name type="scientific">Haloarcula salinisoli</name>
    <dbReference type="NCBI Taxonomy" id="2487746"/>
    <lineage>
        <taxon>Archaea</taxon>
        <taxon>Methanobacteriati</taxon>
        <taxon>Methanobacteriota</taxon>
        <taxon>Stenosarchaea group</taxon>
        <taxon>Halobacteria</taxon>
        <taxon>Halobacteriales</taxon>
        <taxon>Haloarculaceae</taxon>
        <taxon>Haloarcula</taxon>
    </lineage>
</organism>
<dbReference type="InterPro" id="IPR029063">
    <property type="entry name" value="SAM-dependent_MTases_sf"/>
</dbReference>
<dbReference type="Gene3D" id="3.40.50.150">
    <property type="entry name" value="Vaccinia Virus protein VP39"/>
    <property type="match status" value="1"/>
</dbReference>
<dbReference type="AlphaFoldDB" id="A0A8J8CB70"/>
<dbReference type="HAMAP" id="MF_00341">
    <property type="entry name" value="UPF0146"/>
    <property type="match status" value="1"/>
</dbReference>
<dbReference type="SUPFAM" id="SSF53335">
    <property type="entry name" value="S-adenosyl-L-methionine-dependent methyltransferases"/>
    <property type="match status" value="1"/>
</dbReference>
<comment type="similarity">
    <text evidence="1 2">Belongs to the UPF0146 family.</text>
</comment>
<dbReference type="InterPro" id="IPR005353">
    <property type="entry name" value="UPF0146"/>
</dbReference>
<comment type="caution">
    <text evidence="3">The sequence shown here is derived from an EMBL/GenBank/DDBJ whole genome shotgun (WGS) entry which is preliminary data.</text>
</comment>
<dbReference type="PIRSF" id="PIRSF016725">
    <property type="entry name" value="UCP016725"/>
    <property type="match status" value="1"/>
</dbReference>
<dbReference type="RefSeq" id="WP_220586344.1">
    <property type="nucleotide sequence ID" value="NZ_RKLS01000001.1"/>
</dbReference>
<gene>
    <name evidence="3" type="ORF">EGD98_00265</name>
</gene>
<accession>A0A8J8CB70</accession>
<evidence type="ECO:0000313" key="4">
    <source>
        <dbReference type="Proteomes" id="UP000783863"/>
    </source>
</evidence>
<dbReference type="Proteomes" id="UP000783863">
    <property type="component" value="Unassembled WGS sequence"/>
</dbReference>
<proteinExistence type="inferred from homology"/>